<evidence type="ECO:0000256" key="2">
    <source>
        <dbReference type="SAM" id="SignalP"/>
    </source>
</evidence>
<dbReference type="Proteomes" id="UP000271241">
    <property type="component" value="Unassembled WGS sequence"/>
</dbReference>
<evidence type="ECO:0000256" key="1">
    <source>
        <dbReference type="SAM" id="MobiDB-lite"/>
    </source>
</evidence>
<dbReference type="EMBL" id="KZ992474">
    <property type="protein sequence ID" value="RKP10040.1"/>
    <property type="molecule type" value="Genomic_DNA"/>
</dbReference>
<feature type="region of interest" description="Disordered" evidence="1">
    <location>
        <begin position="135"/>
        <end position="178"/>
    </location>
</feature>
<reference evidence="4" key="1">
    <citation type="journal article" date="2018" name="Nat. Microbiol.">
        <title>Leveraging single-cell genomics to expand the fungal tree of life.</title>
        <authorList>
            <person name="Ahrendt S.R."/>
            <person name="Quandt C.A."/>
            <person name="Ciobanu D."/>
            <person name="Clum A."/>
            <person name="Salamov A."/>
            <person name="Andreopoulos B."/>
            <person name="Cheng J.F."/>
            <person name="Woyke T."/>
            <person name="Pelin A."/>
            <person name="Henrissat B."/>
            <person name="Reynolds N.K."/>
            <person name="Benny G.L."/>
            <person name="Smith M.E."/>
            <person name="James T.Y."/>
            <person name="Grigoriev I.V."/>
        </authorList>
    </citation>
    <scope>NUCLEOTIDE SEQUENCE [LARGE SCALE GENOMIC DNA]</scope>
    <source>
        <strain evidence="4">RSA 1356</strain>
    </source>
</reference>
<name>A0A4P9XX71_9FUNG</name>
<evidence type="ECO:0000313" key="4">
    <source>
        <dbReference type="Proteomes" id="UP000271241"/>
    </source>
</evidence>
<dbReference type="AlphaFoldDB" id="A0A4P9XX71"/>
<evidence type="ECO:0000313" key="3">
    <source>
        <dbReference type="EMBL" id="RKP10040.1"/>
    </source>
</evidence>
<feature type="signal peptide" evidence="2">
    <location>
        <begin position="1"/>
        <end position="21"/>
    </location>
</feature>
<sequence>MRSFTGVTLAIFYAIMLVVMASMSGFGTSPSAHALAVPQKMAEGGMDLLTALLRDQASDNPTIQLDRLTSLSGMKEYLKELAKTHGPSLAGDVAGTLVTGATTAALGPVGLTVGAQAGEATSNLVEGLLRKLVDKKQSSAGNETAPNPPAVQGPTGSPRRRKCRRPSYKPYAAIPNPA</sequence>
<organism evidence="3 4">
    <name type="scientific">Thamnocephalis sphaerospora</name>
    <dbReference type="NCBI Taxonomy" id="78915"/>
    <lineage>
        <taxon>Eukaryota</taxon>
        <taxon>Fungi</taxon>
        <taxon>Fungi incertae sedis</taxon>
        <taxon>Zoopagomycota</taxon>
        <taxon>Zoopagomycotina</taxon>
        <taxon>Zoopagomycetes</taxon>
        <taxon>Zoopagales</taxon>
        <taxon>Sigmoideomycetaceae</taxon>
        <taxon>Thamnocephalis</taxon>
    </lineage>
</organism>
<keyword evidence="2" id="KW-0732">Signal</keyword>
<feature type="chain" id="PRO_5020288464" evidence="2">
    <location>
        <begin position="22"/>
        <end position="178"/>
    </location>
</feature>
<gene>
    <name evidence="3" type="ORF">THASP1DRAFT_28190</name>
</gene>
<protein>
    <submittedName>
        <fullName evidence="3">Uncharacterized protein</fullName>
    </submittedName>
</protein>
<accession>A0A4P9XX71</accession>
<feature type="compositionally biased region" description="Basic residues" evidence="1">
    <location>
        <begin position="158"/>
        <end position="167"/>
    </location>
</feature>
<proteinExistence type="predicted"/>
<keyword evidence="4" id="KW-1185">Reference proteome</keyword>